<dbReference type="InterPro" id="IPR001494">
    <property type="entry name" value="Importin-beta_N"/>
</dbReference>
<organism evidence="10 12">
    <name type="scientific">Gossypium raimondii</name>
    <name type="common">Peruvian cotton</name>
    <name type="synonym">Gossypium klotzschianum subsp. raimondii</name>
    <dbReference type="NCBI Taxonomy" id="29730"/>
    <lineage>
        <taxon>Eukaryota</taxon>
        <taxon>Viridiplantae</taxon>
        <taxon>Streptophyta</taxon>
        <taxon>Embryophyta</taxon>
        <taxon>Tracheophyta</taxon>
        <taxon>Spermatophyta</taxon>
        <taxon>Magnoliopsida</taxon>
        <taxon>eudicotyledons</taxon>
        <taxon>Gunneridae</taxon>
        <taxon>Pentapetalae</taxon>
        <taxon>rosids</taxon>
        <taxon>malvids</taxon>
        <taxon>Malvales</taxon>
        <taxon>Malvaceae</taxon>
        <taxon>Malvoideae</taxon>
        <taxon>Gossypium</taxon>
    </lineage>
</organism>
<feature type="domain" description="Importin N-terminal" evidence="9">
    <location>
        <begin position="23"/>
        <end position="103"/>
    </location>
</feature>
<dbReference type="KEGG" id="gra:105779705"/>
<dbReference type="PROSITE" id="PS50166">
    <property type="entry name" value="IMPORTIN_B_NT"/>
    <property type="match status" value="1"/>
</dbReference>
<evidence type="ECO:0000313" key="11">
    <source>
        <dbReference type="EMBL" id="MBA0601460.1"/>
    </source>
</evidence>
<dbReference type="OMA" id="PADCFFF"/>
<name>A0A0D2S1P9_GOSRA</name>
<dbReference type="Proteomes" id="UP000593578">
    <property type="component" value="Unassembled WGS sequence"/>
</dbReference>
<dbReference type="Pfam" id="PF25574">
    <property type="entry name" value="TPR_IMB1"/>
    <property type="match status" value="1"/>
</dbReference>
<dbReference type="SUPFAM" id="SSF48371">
    <property type="entry name" value="ARM repeat"/>
    <property type="match status" value="1"/>
</dbReference>
<dbReference type="FunFam" id="1.25.10.10:FF:000027">
    <property type="entry name" value="Importin subunit beta-1"/>
    <property type="match status" value="1"/>
</dbReference>
<dbReference type="Pfam" id="PF13513">
    <property type="entry name" value="HEAT_EZ"/>
    <property type="match status" value="1"/>
</dbReference>
<dbReference type="PANTHER" id="PTHR10527">
    <property type="entry name" value="IMPORTIN BETA"/>
    <property type="match status" value="1"/>
</dbReference>
<keyword evidence="5" id="KW-0963">Cytoplasm</keyword>
<evidence type="ECO:0000256" key="8">
    <source>
        <dbReference type="ARBA" id="ARBA00023242"/>
    </source>
</evidence>
<keyword evidence="4" id="KW-0813">Transport</keyword>
<dbReference type="Proteomes" id="UP000032304">
    <property type="component" value="Chromosome 12"/>
</dbReference>
<evidence type="ECO:0000256" key="6">
    <source>
        <dbReference type="ARBA" id="ARBA00022737"/>
    </source>
</evidence>
<dbReference type="STRING" id="29730.A0A0D2S1P9"/>
<reference evidence="11" key="3">
    <citation type="submission" date="2020-04" db="EMBL/GenBank/DDBJ databases">
        <authorList>
            <person name="Grover C.E."/>
            <person name="Arick M.A. II"/>
            <person name="Thrash A."/>
            <person name="Conover J.L."/>
            <person name="Sanders W.S."/>
            <person name="Peterson D.G."/>
            <person name="Scheffler J.A."/>
            <person name="Scheffler B.E."/>
            <person name="Wendel J.F."/>
        </authorList>
    </citation>
    <scope>NUCLEOTIDE SEQUENCE</scope>
    <source>
        <strain evidence="11">8</strain>
        <tissue evidence="11">Leaf</tissue>
    </source>
</reference>
<dbReference type="Pfam" id="PF03810">
    <property type="entry name" value="IBN_N"/>
    <property type="match status" value="1"/>
</dbReference>
<sequence length="872" mass="96320">MAMEITQFLLAAQSADAKVRTEAEASLRQFQEQNMPVFLLSLSVELSNDDKPVESRRLAGIVLKNSLDAKDAIRKEQLVQQWMAIDISIKSQIKDSLLRTLGSSVPEARHTAAQVIAKIASIEIPRKQWPELIGSLLNNMTQKDKPAALKQATLEALGYVCEEISHQDLVQDEVNAVLTAVVQGMNLAEHGPEVRLAATKALYNALEFAQTNFENEMERNYIMKVVCDTAMSKEVEIRQAAFECLVAIASAYYEVLEPYMQTLFQLTSNAVKGDEETVALQAIEFWSSICDEEIELQEFESPESGDSGPPHSGFIEKALPSLVPLLLETLLKQEEDQDQDDTIWNISMAGGTCLGLVARTVGDAIVPLVMPFVESNILKPDWRCREAATYAFGSILEGPTVEKLSPLVQAGLDFLLNAMKDGNNHVKDTTAWTLSRIFELLHSPATGFSIISPENLKRVVGVLLESIKDAPNVAEKVCGAIYYLVQGYEDAGPSASLWSPYLTDIISCLISTADRTDGGDSKLRSSAYETLNEVVRCSNIAETSSIIAQLLPVIMNKLGQTMDIQIVSSDDREKQGDLQASLCGVLQVIIQKLSSTDETKTIILQAADQIMLLFLKVFGCRSSTVHEEAMLAIGALAYATGSQFEKYMPEFYKYLEMGLQNFEEYQVCGITVGVVGDICRALDDKVLPYCDGIMGLLLKDLASSELHRSVKPPIFSCFGDIALAIGEHFEKYVPYALPMMQGAAEICAKMETADEEMVDYGNQLRRSIFEAYSGILQGFKTVKPDVMLPYAQHLLKFIELVSRDNQRDESVTKAAVAVMGDLADALGSNIKLLLKDCLFYDEFLCECLRSDDEQLKETAGWTQGMIQRVMVL</sequence>
<evidence type="ECO:0000256" key="3">
    <source>
        <dbReference type="ARBA" id="ARBA00010907"/>
    </source>
</evidence>
<dbReference type="Gene3D" id="1.25.10.10">
    <property type="entry name" value="Leucine-rich Repeat Variant"/>
    <property type="match status" value="1"/>
</dbReference>
<comment type="subcellular location">
    <subcellularLocation>
        <location evidence="2">Cytoplasm</location>
    </subcellularLocation>
    <subcellularLocation>
        <location evidence="1">Nucleus</location>
    </subcellularLocation>
</comment>
<dbReference type="OrthoDB" id="10263328at2759"/>
<evidence type="ECO:0000256" key="4">
    <source>
        <dbReference type="ARBA" id="ARBA00022448"/>
    </source>
</evidence>
<keyword evidence="7" id="KW-0653">Protein transport</keyword>
<dbReference type="InterPro" id="IPR057672">
    <property type="entry name" value="TPR_IPO4/5"/>
</dbReference>
<dbReference type="EMBL" id="JABEZZ010000012">
    <property type="protein sequence ID" value="MBA0601460.1"/>
    <property type="molecule type" value="Genomic_DNA"/>
</dbReference>
<keyword evidence="8" id="KW-0539">Nucleus</keyword>
<dbReference type="InterPro" id="IPR040122">
    <property type="entry name" value="Importin_beta"/>
</dbReference>
<dbReference type="GO" id="GO:0006606">
    <property type="term" value="P:protein import into nucleus"/>
    <property type="evidence" value="ECO:0007669"/>
    <property type="project" value="InterPro"/>
</dbReference>
<evidence type="ECO:0000256" key="7">
    <source>
        <dbReference type="ARBA" id="ARBA00022927"/>
    </source>
</evidence>
<gene>
    <name evidence="10" type="ORF">B456_012G117900</name>
    <name evidence="11" type="ORF">Gorai_004635</name>
</gene>
<dbReference type="Gramene" id="KJB77042">
    <property type="protein sequence ID" value="KJB77042"/>
    <property type="gene ID" value="B456_012G117900"/>
</dbReference>
<dbReference type="Pfam" id="PF25780">
    <property type="entry name" value="TPR_IPO5"/>
    <property type="match status" value="1"/>
</dbReference>
<protein>
    <recommendedName>
        <fullName evidence="9">Importin N-terminal domain-containing protein</fullName>
    </recommendedName>
</protein>
<dbReference type="EMBL" id="CM001751">
    <property type="protein sequence ID" value="KJB77042.1"/>
    <property type="molecule type" value="Genomic_DNA"/>
</dbReference>
<comment type="similarity">
    <text evidence="3">Belongs to the importin beta family. Importin beta-1 subfamily.</text>
</comment>
<dbReference type="InterPro" id="IPR016024">
    <property type="entry name" value="ARM-type_fold"/>
</dbReference>
<keyword evidence="12" id="KW-1185">Reference proteome</keyword>
<dbReference type="GO" id="GO:0031267">
    <property type="term" value="F:small GTPase binding"/>
    <property type="evidence" value="ECO:0007669"/>
    <property type="project" value="InterPro"/>
</dbReference>
<keyword evidence="6" id="KW-0677">Repeat</keyword>
<dbReference type="GO" id="GO:0005737">
    <property type="term" value="C:cytoplasm"/>
    <property type="evidence" value="ECO:0007669"/>
    <property type="project" value="UniProtKB-SubCell"/>
</dbReference>
<dbReference type="SMART" id="SM00913">
    <property type="entry name" value="IBN_N"/>
    <property type="match status" value="1"/>
</dbReference>
<evidence type="ECO:0000313" key="13">
    <source>
        <dbReference type="Proteomes" id="UP000593578"/>
    </source>
</evidence>
<dbReference type="eggNOG" id="KOG1241">
    <property type="taxonomic scope" value="Eukaryota"/>
</dbReference>
<reference evidence="11 13" key="2">
    <citation type="journal article" date="2019" name="Genome Biol. Evol.">
        <title>Insights into the evolution of the New World diploid cottons (Gossypium, subgenus Houzingenia) based on genome sequencing.</title>
        <authorList>
            <person name="Grover C.E."/>
            <person name="Arick M.A. 2nd"/>
            <person name="Thrash A."/>
            <person name="Conover J.L."/>
            <person name="Sanders W.S."/>
            <person name="Peterson D.G."/>
            <person name="Frelichowski J.E."/>
            <person name="Scheffler J.A."/>
            <person name="Scheffler B.E."/>
            <person name="Wendel J.F."/>
        </authorList>
    </citation>
    <scope>NUCLEOTIDE SEQUENCE [LARGE SCALE GENOMIC DNA]</scope>
    <source>
        <strain evidence="11">8</strain>
        <tissue evidence="11">Leaf</tissue>
    </source>
</reference>
<reference evidence="10 12" key="1">
    <citation type="journal article" date="2012" name="Nature">
        <title>Repeated polyploidization of Gossypium genomes and the evolution of spinnable cotton fibres.</title>
        <authorList>
            <person name="Paterson A.H."/>
            <person name="Wendel J.F."/>
            <person name="Gundlach H."/>
            <person name="Guo H."/>
            <person name="Jenkins J."/>
            <person name="Jin D."/>
            <person name="Llewellyn D."/>
            <person name="Showmaker K.C."/>
            <person name="Shu S."/>
            <person name="Udall J."/>
            <person name="Yoo M.J."/>
            <person name="Byers R."/>
            <person name="Chen W."/>
            <person name="Doron-Faigenboim A."/>
            <person name="Duke M.V."/>
            <person name="Gong L."/>
            <person name="Grimwood J."/>
            <person name="Grover C."/>
            <person name="Grupp K."/>
            <person name="Hu G."/>
            <person name="Lee T.H."/>
            <person name="Li J."/>
            <person name="Lin L."/>
            <person name="Liu T."/>
            <person name="Marler B.S."/>
            <person name="Page J.T."/>
            <person name="Roberts A.W."/>
            <person name="Romanel E."/>
            <person name="Sanders W.S."/>
            <person name="Szadkowski E."/>
            <person name="Tan X."/>
            <person name="Tang H."/>
            <person name="Xu C."/>
            <person name="Wang J."/>
            <person name="Wang Z."/>
            <person name="Zhang D."/>
            <person name="Zhang L."/>
            <person name="Ashrafi H."/>
            <person name="Bedon F."/>
            <person name="Bowers J.E."/>
            <person name="Brubaker C.L."/>
            <person name="Chee P.W."/>
            <person name="Das S."/>
            <person name="Gingle A.R."/>
            <person name="Haigler C.H."/>
            <person name="Harker D."/>
            <person name="Hoffmann L.V."/>
            <person name="Hovav R."/>
            <person name="Jones D.C."/>
            <person name="Lemke C."/>
            <person name="Mansoor S."/>
            <person name="ur Rahman M."/>
            <person name="Rainville L.N."/>
            <person name="Rambani A."/>
            <person name="Reddy U.K."/>
            <person name="Rong J.K."/>
            <person name="Saranga Y."/>
            <person name="Scheffler B.E."/>
            <person name="Scheffler J.A."/>
            <person name="Stelly D.M."/>
            <person name="Triplett B.A."/>
            <person name="Van Deynze A."/>
            <person name="Vaslin M.F."/>
            <person name="Waghmare V.N."/>
            <person name="Walford S.A."/>
            <person name="Wright R.J."/>
            <person name="Zaki E.A."/>
            <person name="Zhang T."/>
            <person name="Dennis E.S."/>
            <person name="Mayer K.F."/>
            <person name="Peterson D.G."/>
            <person name="Rokhsar D.S."/>
            <person name="Wang X."/>
            <person name="Schmutz J."/>
        </authorList>
    </citation>
    <scope>NUCLEOTIDE SEQUENCE [LARGE SCALE GENOMIC DNA]</scope>
</reference>
<proteinExistence type="inferred from homology"/>
<accession>A0A0D2S1P9</accession>
<dbReference type="InterPro" id="IPR058584">
    <property type="entry name" value="IMB1_TNPO1-like_TPR"/>
</dbReference>
<dbReference type="InterPro" id="IPR011989">
    <property type="entry name" value="ARM-like"/>
</dbReference>
<evidence type="ECO:0000259" key="9">
    <source>
        <dbReference type="PROSITE" id="PS50166"/>
    </source>
</evidence>
<evidence type="ECO:0000256" key="2">
    <source>
        <dbReference type="ARBA" id="ARBA00004496"/>
    </source>
</evidence>
<evidence type="ECO:0000313" key="12">
    <source>
        <dbReference type="Proteomes" id="UP000032304"/>
    </source>
</evidence>
<evidence type="ECO:0000256" key="1">
    <source>
        <dbReference type="ARBA" id="ARBA00004123"/>
    </source>
</evidence>
<evidence type="ECO:0000313" key="10">
    <source>
        <dbReference type="EMBL" id="KJB77042.1"/>
    </source>
</evidence>
<evidence type="ECO:0000256" key="5">
    <source>
        <dbReference type="ARBA" id="ARBA00022490"/>
    </source>
</evidence>
<dbReference type="AlphaFoldDB" id="A0A0D2S1P9"/>